<organism evidence="1 2">
    <name type="scientific">Mycena rosella</name>
    <name type="common">Pink bonnet</name>
    <name type="synonym">Agaricus rosellus</name>
    <dbReference type="NCBI Taxonomy" id="1033263"/>
    <lineage>
        <taxon>Eukaryota</taxon>
        <taxon>Fungi</taxon>
        <taxon>Dikarya</taxon>
        <taxon>Basidiomycota</taxon>
        <taxon>Agaricomycotina</taxon>
        <taxon>Agaricomycetes</taxon>
        <taxon>Agaricomycetidae</taxon>
        <taxon>Agaricales</taxon>
        <taxon>Marasmiineae</taxon>
        <taxon>Mycenaceae</taxon>
        <taxon>Mycena</taxon>
    </lineage>
</organism>
<protein>
    <submittedName>
        <fullName evidence="1">Uncharacterized protein</fullName>
    </submittedName>
</protein>
<dbReference type="Proteomes" id="UP001221757">
    <property type="component" value="Unassembled WGS sequence"/>
</dbReference>
<feature type="non-terminal residue" evidence="1">
    <location>
        <position position="180"/>
    </location>
</feature>
<dbReference type="EMBL" id="JARKIE010000577">
    <property type="protein sequence ID" value="KAJ7626704.1"/>
    <property type="molecule type" value="Genomic_DNA"/>
</dbReference>
<evidence type="ECO:0000313" key="1">
    <source>
        <dbReference type="EMBL" id="KAJ7626704.1"/>
    </source>
</evidence>
<sequence>PTIEEACKVLKALARILRPPRDSCAGYKNPKLNLLTRTRYEWLKSFLHIYSSDDRPIGNRDAKAARWMAALLEAAHAAQKGPWLARRLREWARAFIGDRAQLPTNKYGTWNCMLLEDEDVAAEIALHLQSIGKYVKAMDIVHFIDSQPDLKQKIKCKKGISLATAQRWMKRMGYRWTKNP</sequence>
<feature type="non-terminal residue" evidence="1">
    <location>
        <position position="1"/>
    </location>
</feature>
<name>A0AAD7FIQ0_MYCRO</name>
<comment type="caution">
    <text evidence="1">The sequence shown here is derived from an EMBL/GenBank/DDBJ whole genome shotgun (WGS) entry which is preliminary data.</text>
</comment>
<keyword evidence="2" id="KW-1185">Reference proteome</keyword>
<gene>
    <name evidence="1" type="ORF">B0H17DRAFT_862143</name>
</gene>
<accession>A0AAD7FIQ0</accession>
<dbReference type="AlphaFoldDB" id="A0AAD7FIQ0"/>
<proteinExistence type="predicted"/>
<evidence type="ECO:0000313" key="2">
    <source>
        <dbReference type="Proteomes" id="UP001221757"/>
    </source>
</evidence>
<reference evidence="1" key="1">
    <citation type="submission" date="2023-03" db="EMBL/GenBank/DDBJ databases">
        <title>Massive genome expansion in bonnet fungi (Mycena s.s.) driven by repeated elements and novel gene families across ecological guilds.</title>
        <authorList>
            <consortium name="Lawrence Berkeley National Laboratory"/>
            <person name="Harder C.B."/>
            <person name="Miyauchi S."/>
            <person name="Viragh M."/>
            <person name="Kuo A."/>
            <person name="Thoen E."/>
            <person name="Andreopoulos B."/>
            <person name="Lu D."/>
            <person name="Skrede I."/>
            <person name="Drula E."/>
            <person name="Henrissat B."/>
            <person name="Morin E."/>
            <person name="Kohler A."/>
            <person name="Barry K."/>
            <person name="LaButti K."/>
            <person name="Morin E."/>
            <person name="Salamov A."/>
            <person name="Lipzen A."/>
            <person name="Mereny Z."/>
            <person name="Hegedus B."/>
            <person name="Baldrian P."/>
            <person name="Stursova M."/>
            <person name="Weitz H."/>
            <person name="Taylor A."/>
            <person name="Grigoriev I.V."/>
            <person name="Nagy L.G."/>
            <person name="Martin F."/>
            <person name="Kauserud H."/>
        </authorList>
    </citation>
    <scope>NUCLEOTIDE SEQUENCE</scope>
    <source>
        <strain evidence="1">CBHHK067</strain>
    </source>
</reference>